<feature type="compositionally biased region" description="Basic and acidic residues" evidence="4">
    <location>
        <begin position="652"/>
        <end position="666"/>
    </location>
</feature>
<feature type="region of interest" description="Disordered" evidence="4">
    <location>
        <begin position="1"/>
        <end position="144"/>
    </location>
</feature>
<evidence type="ECO:0000256" key="3">
    <source>
        <dbReference type="SAM" id="Coils"/>
    </source>
</evidence>
<feature type="compositionally biased region" description="Polar residues" evidence="4">
    <location>
        <begin position="170"/>
        <end position="180"/>
    </location>
</feature>
<evidence type="ECO:0000256" key="2">
    <source>
        <dbReference type="ARBA" id="ARBA00022737"/>
    </source>
</evidence>
<dbReference type="InterPro" id="IPR052574">
    <property type="entry name" value="CDIRP"/>
</dbReference>
<feature type="compositionally biased region" description="Polar residues" evidence="4">
    <location>
        <begin position="104"/>
        <end position="126"/>
    </location>
</feature>
<feature type="region of interest" description="Disordered" evidence="4">
    <location>
        <begin position="818"/>
        <end position="877"/>
    </location>
</feature>
<dbReference type="PROSITE" id="PS51450">
    <property type="entry name" value="LRR"/>
    <property type="match status" value="3"/>
</dbReference>
<feature type="region of interest" description="Disordered" evidence="4">
    <location>
        <begin position="1846"/>
        <end position="1875"/>
    </location>
</feature>
<feature type="region of interest" description="Disordered" evidence="4">
    <location>
        <begin position="1043"/>
        <end position="1071"/>
    </location>
</feature>
<dbReference type="OrthoDB" id="7451790at2759"/>
<dbReference type="SUPFAM" id="SSF52058">
    <property type="entry name" value="L domain-like"/>
    <property type="match status" value="1"/>
</dbReference>
<name>A0A8T9C475_9HELO</name>
<dbReference type="GO" id="GO:1902412">
    <property type="term" value="P:regulation of mitotic cytokinesis"/>
    <property type="evidence" value="ECO:0007669"/>
    <property type="project" value="TreeGrafter"/>
</dbReference>
<evidence type="ECO:0000313" key="6">
    <source>
        <dbReference type="Proteomes" id="UP000469558"/>
    </source>
</evidence>
<gene>
    <name evidence="5" type="primary">cdc11</name>
    <name evidence="5" type="ORF">LSUE1_G009498</name>
</gene>
<dbReference type="GO" id="GO:0061499">
    <property type="term" value="C:outer plaque of mitotic spindle pole body"/>
    <property type="evidence" value="ECO:0007669"/>
    <property type="project" value="TreeGrafter"/>
</dbReference>
<feature type="region of interest" description="Disordered" evidence="4">
    <location>
        <begin position="697"/>
        <end position="722"/>
    </location>
</feature>
<evidence type="ECO:0000256" key="1">
    <source>
        <dbReference type="ARBA" id="ARBA00022614"/>
    </source>
</evidence>
<feature type="compositionally biased region" description="Basic residues" evidence="4">
    <location>
        <begin position="596"/>
        <end position="606"/>
    </location>
</feature>
<dbReference type="Proteomes" id="UP000469558">
    <property type="component" value="Unassembled WGS sequence"/>
</dbReference>
<feature type="region of interest" description="Disordered" evidence="4">
    <location>
        <begin position="352"/>
        <end position="457"/>
    </location>
</feature>
<feature type="region of interest" description="Disordered" evidence="4">
    <location>
        <begin position="158"/>
        <end position="294"/>
    </location>
</feature>
<feature type="region of interest" description="Disordered" evidence="4">
    <location>
        <begin position="478"/>
        <end position="676"/>
    </location>
</feature>
<dbReference type="InterPro" id="IPR003591">
    <property type="entry name" value="Leu-rich_rpt_typical-subtyp"/>
</dbReference>
<dbReference type="InterPro" id="IPR001611">
    <property type="entry name" value="Leu-rich_rpt"/>
</dbReference>
<feature type="compositionally biased region" description="Polar residues" evidence="4">
    <location>
        <begin position="1209"/>
        <end position="1221"/>
    </location>
</feature>
<dbReference type="InterPro" id="IPR032675">
    <property type="entry name" value="LRR_dom_sf"/>
</dbReference>
<dbReference type="PANTHER" id="PTHR47566:SF1">
    <property type="entry name" value="PROTEIN NUD1"/>
    <property type="match status" value="1"/>
</dbReference>
<feature type="compositionally biased region" description="Polar residues" evidence="4">
    <location>
        <begin position="427"/>
        <end position="448"/>
    </location>
</feature>
<feature type="compositionally biased region" description="Polar residues" evidence="4">
    <location>
        <begin position="1047"/>
        <end position="1058"/>
    </location>
</feature>
<dbReference type="EMBL" id="QGMK01001168">
    <property type="protein sequence ID" value="TVY73157.1"/>
    <property type="molecule type" value="Genomic_DNA"/>
</dbReference>
<feature type="compositionally biased region" description="Acidic residues" evidence="4">
    <location>
        <begin position="846"/>
        <end position="856"/>
    </location>
</feature>
<evidence type="ECO:0000313" key="5">
    <source>
        <dbReference type="EMBL" id="TVY73157.1"/>
    </source>
</evidence>
<feature type="compositionally biased region" description="Basic and acidic residues" evidence="4">
    <location>
        <begin position="1192"/>
        <end position="1207"/>
    </location>
</feature>
<dbReference type="Gene3D" id="3.80.10.10">
    <property type="entry name" value="Ribonuclease Inhibitor"/>
    <property type="match status" value="2"/>
</dbReference>
<keyword evidence="6" id="KW-1185">Reference proteome</keyword>
<dbReference type="GO" id="GO:0031028">
    <property type="term" value="P:septation initiation signaling"/>
    <property type="evidence" value="ECO:0007669"/>
    <property type="project" value="TreeGrafter"/>
</dbReference>
<protein>
    <submittedName>
        <fullName evidence="5">Septation initiation network scaffold protein cdc11</fullName>
    </submittedName>
</protein>
<feature type="region of interest" description="Disordered" evidence="4">
    <location>
        <begin position="1142"/>
        <end position="1314"/>
    </location>
</feature>
<dbReference type="GO" id="GO:0035591">
    <property type="term" value="F:signaling adaptor activity"/>
    <property type="evidence" value="ECO:0007669"/>
    <property type="project" value="TreeGrafter"/>
</dbReference>
<keyword evidence="2" id="KW-0677">Repeat</keyword>
<feature type="compositionally biased region" description="Low complexity" evidence="4">
    <location>
        <begin position="17"/>
        <end position="32"/>
    </location>
</feature>
<sequence>MEQAWLDSLSEDWVSQPRSSGSPALSLPSLSDDTSESDNARAKSSRIPIYQPQKKSWNAGPDSPLSERSTNEHNIPLSQRGSKPPSKLRDELPGSVRGRHHSRTASASTTQSIQHHTVQHKSTSLSPKRDSRETPEWKRRLLQGDVAYGEQRDLFSPAGIENIFRPPQSQPVSPSKLQSRVASEEESVVMPSSPPPYNCNRVNQEAESEPDQGEEMEDQRRRQPRGVNYKLADDGNSEFSANDLSRSSSFQPRRAAQNGPGRDSDLSISQQEGPVEGAGRTVSGQSDMRNEELSPIYITRQNTIGGSIDYAANVPPAAELKQRLQAIKEDSPLRTSDTLDESSRVALEDMTADTDDFAHNGQFINSRRGGRSHEGSFQRRMLSPSSLPAIDESGIPEESMQASTPKHLPNIRKTRASNEYRDPPAQGLSSLPQTPRSSPIKSNERQQGGSSGSPLKLFADTYDTFTKTKLERRLSQFGGAQFKGDLNGEEDDFVPSASAQEPTKTELNEGFVAASSPRKSQQESRSHQRPSKRYSSFGEGELDDFQFSEEVSHNSSGQSSQDDDKENMSLPVLDPKTQTKFKFQLDPSLPLEKDVKTKRRVQHTRTKTTSTKRTISVRKTIRPGSGSSNFDVPPSQRLEDLETPRKRNGNSEGKRLPRSPLKDSTPKRRRTLQKNDISELDFGDDLAKLDSLKDTHQQMQSVIGKKRKDARHGDDQQAANPKVLAMRQILRPRTPTPSQRSSQQLEHHPDFEVEISAIERAKLLQDKKIAQIQAELDATDPLRLSTAFGVSQVLRDSRKGSVTTQDFLDEAKKIMAGIRGKARPNSGLTSLEESEAENERNRSPEEGAEDYFEESYQESTLEPFSRPPSRDGKPVTRMPAVQEDPALLDHLRKYQEKSDMDDVMASSIRTMAMAKEAVEEAKEIERITNETISRASGRRLYTEEFVESEPPNIRISENPEFQRKRKHSTSSIPTGSEVSREAEFPSQGSNASSGQSTSRTIPTGSSRGSDSRRVIAPHNVSHLIPEQLAGMVFDRERNIWVKRKSASAESGGQNFLSSDETEDDPFGDIPDLSVDETQERQKLKAVAAKLQQEAHSLNRKTPGTTASQRSSIYQAPALSTQGQASIDASKLSHFASVKIAVSSSKTTSTEVKQAPIGTPSFPPQPKQDADNSATYSKVKPRPEVTSPVEGEISIHEDRLPGSPERRRNVTITFSSPLTSIINPPDHNLENSFDSSADEPTNSDHGGPDDFQDDSVIVGKRGSNQRTSSTTTHTTVRKASRGLSLGRHTFSGRPVSRIDERDEEESGEGNDDLHRRSISVIVTTPASKRAASMALVTPRPPHDIGTLTLTPLSEFTVHQEDPSFGLNVSYVAMGQPFTHGNGQQRTLSGSIKALVEQISAVEPYEPFWEDMKQIELKERKLTTLHKLDEFCGKIEELDASHNQISQLHGAPGSVRHLRMTHNCLSGLTAWNHLSNLQCLVHLRGLRADNNKISSLDGIGQLDGLLSLRLRGNLLESLDFSNTRLQRLTDLDLKSNYIRDVHNIDELPSLSDLNLEDNEISSFAPNGPEMLWALKYLRLSGNNLSSIDVSPFPGLRLVYLDRNRLGALSGVLKAKHLDSISMREQKEGAVVDMSLLSEAFEVRKIFLSGNLLSSFEPTIDFLNLQYLELANCGLESLPAAFGQMFRNIRVLNLNFNALRDLKPLFGIRRLKRLYLAGNRLEKLKQTTSILSQFRFLSTADFRGNPLTMGFYPPLLDTSVAIRKVQNGGEIVEPFTIGTVDSARDSKYVGCLDTETKSLRRVYELLVLGGCPRLNLLDGLDVERSIAELRDGVWDSLLDSGVLSSSINETSGVGAEEGNDLANPVQEPEAPEELVPEYRWDAEDSFA</sequence>
<reference evidence="5 6" key="1">
    <citation type="submission" date="2018-05" db="EMBL/GenBank/DDBJ databases">
        <title>Genome sequencing and assembly of the regulated plant pathogen Lachnellula willkommii and related sister species for the development of diagnostic species identification markers.</title>
        <authorList>
            <person name="Giroux E."/>
            <person name="Bilodeau G."/>
        </authorList>
    </citation>
    <scope>NUCLEOTIDE SEQUENCE [LARGE SCALE GENOMIC DNA]</scope>
    <source>
        <strain evidence="5 6">CBS 268.59</strain>
    </source>
</reference>
<proteinExistence type="predicted"/>
<feature type="compositionally biased region" description="Acidic residues" evidence="4">
    <location>
        <begin position="1300"/>
        <end position="1309"/>
    </location>
</feature>
<dbReference type="Pfam" id="PF00560">
    <property type="entry name" value="LRR_1"/>
    <property type="match status" value="1"/>
</dbReference>
<feature type="compositionally biased region" description="Polar residues" evidence="4">
    <location>
        <begin position="1229"/>
        <end position="1243"/>
    </location>
</feature>
<organism evidence="5 6">
    <name type="scientific">Lachnellula suecica</name>
    <dbReference type="NCBI Taxonomy" id="602035"/>
    <lineage>
        <taxon>Eukaryota</taxon>
        <taxon>Fungi</taxon>
        <taxon>Dikarya</taxon>
        <taxon>Ascomycota</taxon>
        <taxon>Pezizomycotina</taxon>
        <taxon>Leotiomycetes</taxon>
        <taxon>Helotiales</taxon>
        <taxon>Lachnaceae</taxon>
        <taxon>Lachnellula</taxon>
    </lineage>
</organism>
<evidence type="ECO:0000256" key="4">
    <source>
        <dbReference type="SAM" id="MobiDB-lite"/>
    </source>
</evidence>
<keyword evidence="1" id="KW-0433">Leucine-rich repeat</keyword>
<dbReference type="SMART" id="SM00369">
    <property type="entry name" value="LRR_TYP"/>
    <property type="match status" value="6"/>
</dbReference>
<feature type="region of interest" description="Disordered" evidence="4">
    <location>
        <begin position="949"/>
        <end position="1012"/>
    </location>
</feature>
<feature type="compositionally biased region" description="Basic and acidic residues" evidence="4">
    <location>
        <begin position="127"/>
        <end position="139"/>
    </location>
</feature>
<comment type="caution">
    <text evidence="5">The sequence shown here is derived from an EMBL/GenBank/DDBJ whole genome shotgun (WGS) entry which is preliminary data.</text>
</comment>
<feature type="compositionally biased region" description="Acidic residues" evidence="4">
    <location>
        <begin position="206"/>
        <end position="217"/>
    </location>
</feature>
<keyword evidence="3" id="KW-0175">Coiled coil</keyword>
<feature type="compositionally biased region" description="Polar residues" evidence="4">
    <location>
        <begin position="237"/>
        <end position="251"/>
    </location>
</feature>
<feature type="compositionally biased region" description="Polar residues" evidence="4">
    <location>
        <begin position="66"/>
        <end position="81"/>
    </location>
</feature>
<feature type="compositionally biased region" description="Polar residues" evidence="4">
    <location>
        <begin position="986"/>
        <end position="1008"/>
    </location>
</feature>
<dbReference type="PANTHER" id="PTHR47566">
    <property type="match status" value="1"/>
</dbReference>
<feature type="coiled-coil region" evidence="3">
    <location>
        <begin position="1073"/>
        <end position="1100"/>
    </location>
</feature>
<accession>A0A8T9C475</accession>